<dbReference type="EMBL" id="BLXX01000001">
    <property type="protein sequence ID" value="GFO58107.1"/>
    <property type="molecule type" value="Genomic_DNA"/>
</dbReference>
<dbReference type="Gene3D" id="6.10.250.660">
    <property type="match status" value="1"/>
</dbReference>
<name>A0A6V8MDQ8_9BACT</name>
<organism evidence="8 9">
    <name type="scientific">Geomonas silvestris</name>
    <dbReference type="NCBI Taxonomy" id="2740184"/>
    <lineage>
        <taxon>Bacteria</taxon>
        <taxon>Pseudomonadati</taxon>
        <taxon>Thermodesulfobacteriota</taxon>
        <taxon>Desulfuromonadia</taxon>
        <taxon>Geobacterales</taxon>
        <taxon>Geobacteraceae</taxon>
        <taxon>Geomonas</taxon>
    </lineage>
</organism>
<protein>
    <submittedName>
        <fullName evidence="8">Cell division protein DivIVA</fullName>
    </submittedName>
</protein>
<evidence type="ECO:0000256" key="2">
    <source>
        <dbReference type="ARBA" id="ARBA00009008"/>
    </source>
</evidence>
<dbReference type="PANTHER" id="PTHR35794">
    <property type="entry name" value="CELL DIVISION PROTEIN DIVIVA"/>
    <property type="match status" value="1"/>
</dbReference>
<dbReference type="InterPro" id="IPR007793">
    <property type="entry name" value="DivIVA_fam"/>
</dbReference>
<dbReference type="GO" id="GO:0051301">
    <property type="term" value="P:cell division"/>
    <property type="evidence" value="ECO:0007669"/>
    <property type="project" value="UniProtKB-KW"/>
</dbReference>
<dbReference type="Proteomes" id="UP000556026">
    <property type="component" value="Unassembled WGS sequence"/>
</dbReference>
<evidence type="ECO:0000313" key="8">
    <source>
        <dbReference type="EMBL" id="GFO58107.1"/>
    </source>
</evidence>
<keyword evidence="6" id="KW-0131">Cell cycle</keyword>
<dbReference type="AlphaFoldDB" id="A0A6V8MDQ8"/>
<keyword evidence="5 7" id="KW-0175">Coiled coil</keyword>
<dbReference type="GO" id="GO:0005737">
    <property type="term" value="C:cytoplasm"/>
    <property type="evidence" value="ECO:0007669"/>
    <property type="project" value="UniProtKB-SubCell"/>
</dbReference>
<comment type="caution">
    <text evidence="8">The sequence shown here is derived from an EMBL/GenBank/DDBJ whole genome shotgun (WGS) entry which is preliminary data.</text>
</comment>
<evidence type="ECO:0000256" key="5">
    <source>
        <dbReference type="ARBA" id="ARBA00023054"/>
    </source>
</evidence>
<reference evidence="9" key="1">
    <citation type="submission" date="2020-06" db="EMBL/GenBank/DDBJ databases">
        <title>Draft genomic sequence of Geomonas sp. Red330.</title>
        <authorList>
            <person name="Itoh H."/>
            <person name="Zhenxing X."/>
            <person name="Ushijima N."/>
            <person name="Masuda Y."/>
            <person name="Shiratori Y."/>
            <person name="Senoo K."/>
        </authorList>
    </citation>
    <scope>NUCLEOTIDE SEQUENCE [LARGE SCALE GENOMIC DNA]</scope>
    <source>
        <strain evidence="9">Red330</strain>
    </source>
</reference>
<evidence type="ECO:0000256" key="4">
    <source>
        <dbReference type="ARBA" id="ARBA00022618"/>
    </source>
</evidence>
<feature type="coiled-coil region" evidence="7">
    <location>
        <begin position="105"/>
        <end position="132"/>
    </location>
</feature>
<evidence type="ECO:0000313" key="9">
    <source>
        <dbReference type="Proteomes" id="UP000556026"/>
    </source>
</evidence>
<dbReference type="RefSeq" id="WP_183352953.1">
    <property type="nucleotide sequence ID" value="NZ_BLXX01000001.1"/>
</dbReference>
<dbReference type="InterPro" id="IPR019933">
    <property type="entry name" value="DivIVA_domain"/>
</dbReference>
<feature type="coiled-coil region" evidence="7">
    <location>
        <begin position="30"/>
        <end position="71"/>
    </location>
</feature>
<dbReference type="Pfam" id="PF05103">
    <property type="entry name" value="DivIVA"/>
    <property type="match status" value="1"/>
</dbReference>
<comment type="similarity">
    <text evidence="2">Belongs to the DivIVA family.</text>
</comment>
<comment type="subcellular location">
    <subcellularLocation>
        <location evidence="1">Cytoplasm</location>
    </subcellularLocation>
</comment>
<evidence type="ECO:0000256" key="7">
    <source>
        <dbReference type="SAM" id="Coils"/>
    </source>
</evidence>
<gene>
    <name evidence="8" type="ORF">GMST_04320</name>
</gene>
<dbReference type="NCBIfam" id="TIGR03544">
    <property type="entry name" value="DivI1A_domain"/>
    <property type="match status" value="1"/>
</dbReference>
<keyword evidence="3" id="KW-0963">Cytoplasm</keyword>
<evidence type="ECO:0000256" key="3">
    <source>
        <dbReference type="ARBA" id="ARBA00022490"/>
    </source>
</evidence>
<evidence type="ECO:0000256" key="1">
    <source>
        <dbReference type="ARBA" id="ARBA00004496"/>
    </source>
</evidence>
<evidence type="ECO:0000256" key="6">
    <source>
        <dbReference type="ARBA" id="ARBA00023306"/>
    </source>
</evidence>
<dbReference type="PANTHER" id="PTHR35794:SF2">
    <property type="entry name" value="CELL DIVISION PROTEIN DIVIVA"/>
    <property type="match status" value="1"/>
</dbReference>
<sequence length="149" mass="17178">MKITPVDIQQQQFKGKMFGGLDAEEVDGYLQAVAGELEELIRENNDLKERLNRHANQVAEMEAREVQLRETMLAAQRVTEEMKANAQKEAQLLISEAELKGERVVAEAERRLVELTNQIQELRREKVQFESGFKALLDTYYKLLALKDE</sequence>
<accession>A0A6V8MDQ8</accession>
<proteinExistence type="inferred from homology"/>
<keyword evidence="9" id="KW-1185">Reference proteome</keyword>
<keyword evidence="4 8" id="KW-0132">Cell division</keyword>